<dbReference type="CDD" id="cd07022">
    <property type="entry name" value="S49_Sppa_36K_type"/>
    <property type="match status" value="1"/>
</dbReference>
<feature type="non-terminal residue" evidence="6">
    <location>
        <position position="1"/>
    </location>
</feature>
<dbReference type="AlphaFoldDB" id="A0A853IA97"/>
<keyword evidence="3" id="KW-0378">Hydrolase</keyword>
<evidence type="ECO:0000256" key="1">
    <source>
        <dbReference type="ARBA" id="ARBA00008683"/>
    </source>
</evidence>
<dbReference type="InterPro" id="IPR002142">
    <property type="entry name" value="Peptidase_S49"/>
</dbReference>
<dbReference type="GO" id="GO:0006508">
    <property type="term" value="P:proteolysis"/>
    <property type="evidence" value="ECO:0007669"/>
    <property type="project" value="UniProtKB-KW"/>
</dbReference>
<evidence type="ECO:0000256" key="2">
    <source>
        <dbReference type="ARBA" id="ARBA00022670"/>
    </source>
</evidence>
<dbReference type="Proteomes" id="UP000569732">
    <property type="component" value="Unassembled WGS sequence"/>
</dbReference>
<dbReference type="PANTHER" id="PTHR33209:SF1">
    <property type="entry name" value="PEPTIDASE S49 DOMAIN-CONTAINING PROTEIN"/>
    <property type="match status" value="1"/>
</dbReference>
<comment type="similarity">
    <text evidence="1">Belongs to the peptidase S49 family.</text>
</comment>
<dbReference type="Gene3D" id="3.90.226.10">
    <property type="entry name" value="2-enoyl-CoA Hydratase, Chain A, domain 1"/>
    <property type="match status" value="1"/>
</dbReference>
<dbReference type="InterPro" id="IPR033855">
    <property type="entry name" value="Protein_C"/>
</dbReference>
<protein>
    <submittedName>
        <fullName evidence="6">S49 family peptidase</fullName>
    </submittedName>
</protein>
<evidence type="ECO:0000256" key="4">
    <source>
        <dbReference type="ARBA" id="ARBA00022825"/>
    </source>
</evidence>
<dbReference type="InterPro" id="IPR029045">
    <property type="entry name" value="ClpP/crotonase-like_dom_sf"/>
</dbReference>
<evidence type="ECO:0000259" key="5">
    <source>
        <dbReference type="Pfam" id="PF01343"/>
    </source>
</evidence>
<dbReference type="GO" id="GO:0008236">
    <property type="term" value="F:serine-type peptidase activity"/>
    <property type="evidence" value="ECO:0007669"/>
    <property type="project" value="UniProtKB-KW"/>
</dbReference>
<feature type="domain" description="Peptidase S49" evidence="5">
    <location>
        <begin position="125"/>
        <end position="261"/>
    </location>
</feature>
<accession>A0A853IA97</accession>
<reference evidence="6 7" key="1">
    <citation type="submission" date="2020-07" db="EMBL/GenBank/DDBJ databases">
        <title>Endozoicomonas sp. nov., isolated from sediment.</title>
        <authorList>
            <person name="Gu T."/>
        </authorList>
    </citation>
    <scope>NUCLEOTIDE SEQUENCE [LARGE SCALE GENOMIC DNA]</scope>
    <source>
        <strain evidence="6 7">SM1973</strain>
    </source>
</reference>
<gene>
    <name evidence="6" type="ORF">H0A36_29875</name>
</gene>
<sequence>LIEPNYAQVMLGALSDRLVIESLVSGENQLSAIELKQAATEFEPREHKLYQVNQGIAIIPVVGTLTHKYGHLDPYSGMTGYDGIQRKLAEAINDSDIQGILLDINSPGGSVSGCFDLADLIYQARQYKPIWALVDEQACSAAYALASAANEIILPRTGMVGSIGVLLAHTDQSELLAKEGINVTLIHAGAHKADGNPFEPLPNNVKADLQSEINDIYGLFIETVSRHRQLDTEAIKNTEAKVFTGQAAIDVGLADRVLPAHQVLPTFIQTLNSSTTLRTVMTATHE</sequence>
<keyword evidence="7" id="KW-1185">Reference proteome</keyword>
<comment type="caution">
    <text evidence="6">The sequence shown here is derived from an EMBL/GenBank/DDBJ whole genome shotgun (WGS) entry which is preliminary data.</text>
</comment>
<evidence type="ECO:0000313" key="7">
    <source>
        <dbReference type="Proteomes" id="UP000569732"/>
    </source>
</evidence>
<proteinExistence type="inferred from homology"/>
<dbReference type="RefSeq" id="WP_180572134.1">
    <property type="nucleotide sequence ID" value="NZ_JACCKB010000347.1"/>
</dbReference>
<keyword evidence="4" id="KW-0720">Serine protease</keyword>
<organism evidence="6 7">
    <name type="scientific">Spartinivicinus marinus</name>
    <dbReference type="NCBI Taxonomy" id="2994442"/>
    <lineage>
        <taxon>Bacteria</taxon>
        <taxon>Pseudomonadati</taxon>
        <taxon>Pseudomonadota</taxon>
        <taxon>Gammaproteobacteria</taxon>
        <taxon>Oceanospirillales</taxon>
        <taxon>Zooshikellaceae</taxon>
        <taxon>Spartinivicinus</taxon>
    </lineage>
</organism>
<dbReference type="EMBL" id="JACCKB010000347">
    <property type="protein sequence ID" value="NYZ70223.1"/>
    <property type="molecule type" value="Genomic_DNA"/>
</dbReference>
<dbReference type="SUPFAM" id="SSF52096">
    <property type="entry name" value="ClpP/crotonase"/>
    <property type="match status" value="1"/>
</dbReference>
<feature type="non-terminal residue" evidence="6">
    <location>
        <position position="286"/>
    </location>
</feature>
<dbReference type="Pfam" id="PF01343">
    <property type="entry name" value="Peptidase_S49"/>
    <property type="match status" value="1"/>
</dbReference>
<evidence type="ECO:0000313" key="6">
    <source>
        <dbReference type="EMBL" id="NYZ70223.1"/>
    </source>
</evidence>
<dbReference type="Gene3D" id="6.20.330.10">
    <property type="match status" value="1"/>
</dbReference>
<evidence type="ECO:0000256" key="3">
    <source>
        <dbReference type="ARBA" id="ARBA00022801"/>
    </source>
</evidence>
<name>A0A853IA97_9GAMM</name>
<dbReference type="PANTHER" id="PTHR33209">
    <property type="entry name" value="PROTEASE 4"/>
    <property type="match status" value="1"/>
</dbReference>
<keyword evidence="2" id="KW-0645">Protease</keyword>